<evidence type="ECO:0000313" key="2">
    <source>
        <dbReference type="Proteomes" id="UP000054565"/>
    </source>
</evidence>
<dbReference type="EMBL" id="DS028095">
    <property type="protein sequence ID" value="KMP04586.1"/>
    <property type="molecule type" value="Genomic_DNA"/>
</dbReference>
<reference evidence="2" key="1">
    <citation type="journal article" date="2010" name="Genome Res.">
        <title>Population genomic sequencing of Coccidioides fungi reveals recent hybridization and transposon control.</title>
        <authorList>
            <person name="Neafsey D.E."/>
            <person name="Barker B.M."/>
            <person name="Sharpton T.J."/>
            <person name="Stajich J.E."/>
            <person name="Park D.J."/>
            <person name="Whiston E."/>
            <person name="Hung C.-Y."/>
            <person name="McMahan C."/>
            <person name="White J."/>
            <person name="Sykes S."/>
            <person name="Heiman D."/>
            <person name="Young S."/>
            <person name="Zeng Q."/>
            <person name="Abouelleil A."/>
            <person name="Aftuck L."/>
            <person name="Bessette D."/>
            <person name="Brown A."/>
            <person name="FitzGerald M."/>
            <person name="Lui A."/>
            <person name="Macdonald J.P."/>
            <person name="Priest M."/>
            <person name="Orbach M.J."/>
            <person name="Galgiani J.N."/>
            <person name="Kirkland T.N."/>
            <person name="Cole G.T."/>
            <person name="Birren B.W."/>
            <person name="Henn M.R."/>
            <person name="Taylor J.W."/>
            <person name="Rounsley S.D."/>
        </authorList>
    </citation>
    <scope>NUCLEOTIDE SEQUENCE [LARGE SCALE GENOMIC DNA]</scope>
    <source>
        <strain evidence="2">RMSCC 2394</strain>
    </source>
</reference>
<evidence type="ECO:0000313" key="1">
    <source>
        <dbReference type="EMBL" id="KMP04586.1"/>
    </source>
</evidence>
<organism evidence="1 2">
    <name type="scientific">Coccidioides immitis RMSCC 2394</name>
    <dbReference type="NCBI Taxonomy" id="404692"/>
    <lineage>
        <taxon>Eukaryota</taxon>
        <taxon>Fungi</taxon>
        <taxon>Dikarya</taxon>
        <taxon>Ascomycota</taxon>
        <taxon>Pezizomycotina</taxon>
        <taxon>Eurotiomycetes</taxon>
        <taxon>Eurotiomycetidae</taxon>
        <taxon>Onygenales</taxon>
        <taxon>Onygenaceae</taxon>
        <taxon>Coccidioides</taxon>
    </lineage>
</organism>
<dbReference type="Proteomes" id="UP000054565">
    <property type="component" value="Unassembled WGS sequence"/>
</dbReference>
<dbReference type="AlphaFoldDB" id="A0A0J6Y7F0"/>
<accession>A0A0J6Y7F0</accession>
<name>A0A0J6Y7F0_COCIT</name>
<protein>
    <submittedName>
        <fullName evidence="1">Uncharacterized protein</fullName>
    </submittedName>
</protein>
<gene>
    <name evidence="1" type="ORF">CIRG_04267</name>
</gene>
<sequence>MEELRLDRPSGLCNGATRATPILSRQVTWAMRSGQVCHMPGGTKDSCTTEQSLLQLCYQKNLLLLMKDLLFSTSLLSRRWFVQYETRGGCEASSIF</sequence>
<proteinExistence type="predicted"/>